<dbReference type="CDD" id="cd16936">
    <property type="entry name" value="HATPase_RsbW-like"/>
    <property type="match status" value="1"/>
</dbReference>
<dbReference type="GO" id="GO:0004674">
    <property type="term" value="F:protein serine/threonine kinase activity"/>
    <property type="evidence" value="ECO:0007669"/>
    <property type="project" value="UniProtKB-KW"/>
</dbReference>
<dbReference type="Pfam" id="PF13581">
    <property type="entry name" value="HATPase_c_2"/>
    <property type="match status" value="1"/>
</dbReference>
<dbReference type="NCBIfam" id="NF041045">
    <property type="entry name" value="RsbA_anti_sig"/>
    <property type="match status" value="1"/>
</dbReference>
<dbReference type="AlphaFoldDB" id="A0A557XQM8"/>
<feature type="domain" description="MEDS" evidence="3">
    <location>
        <begin position="22"/>
        <end position="168"/>
    </location>
</feature>
<evidence type="ECO:0000313" key="4">
    <source>
        <dbReference type="EMBL" id="TVS88209.1"/>
    </source>
</evidence>
<sequence>MIESESAEVSLDMRNERQGFLHSALVYRSERECGDHVTRFVAEGLAAGEPVLVAMPEANLATLRDELCDGPGRSRTGLRLADIAEIARNPCRFLAVASSFAEEHPDRRVRIVSQLAWPGRSADELVACAQHEALVNGAFEGRPVTGLCLYDASRLDDDVLASARTTHPLLWSYGALQRSTEYAPDDALEACNQPLTANPRAVTYTVRKSEDLRPARSFAVDYAGWVGLPRDGIADLQLVATELATNSLTYADGACRLSFWREGEHLICEARDSGRLDDLLAGRLNPGSAGRASRGLFLVNALSELVRTHTTATGTTIRVYLRCEPSPRSAG</sequence>
<dbReference type="InterPro" id="IPR003594">
    <property type="entry name" value="HATPase_dom"/>
</dbReference>
<proteinExistence type="predicted"/>
<dbReference type="EMBL" id="VMQU01000056">
    <property type="protein sequence ID" value="TVS88209.1"/>
    <property type="molecule type" value="Genomic_DNA"/>
</dbReference>
<evidence type="ECO:0000313" key="5">
    <source>
        <dbReference type="Proteomes" id="UP000320513"/>
    </source>
</evidence>
<dbReference type="InterPro" id="IPR050267">
    <property type="entry name" value="Anti-sigma-factor_SerPK"/>
</dbReference>
<evidence type="ECO:0000256" key="1">
    <source>
        <dbReference type="ARBA" id="ARBA00022527"/>
    </source>
</evidence>
<gene>
    <name evidence="4" type="ORF">FPZ47_14470</name>
</gene>
<name>A0A557XQM8_9MYCO</name>
<protein>
    <submittedName>
        <fullName evidence="4">Sensor histidine kinase</fullName>
    </submittedName>
</protein>
<keyword evidence="4" id="KW-0418">Kinase</keyword>
<dbReference type="InterPro" id="IPR025847">
    <property type="entry name" value="MEDS_domain"/>
</dbReference>
<dbReference type="InterPro" id="IPR047718">
    <property type="entry name" value="RsbA-like_anti_sig"/>
</dbReference>
<keyword evidence="1" id="KW-0723">Serine/threonine-protein kinase</keyword>
<evidence type="ECO:0000259" key="3">
    <source>
        <dbReference type="Pfam" id="PF14417"/>
    </source>
</evidence>
<reference evidence="4 5" key="1">
    <citation type="submission" date="2019-07" db="EMBL/GenBank/DDBJ databases">
        <title>New Mycobacterium species.</title>
        <authorList>
            <person name="Tortoli E."/>
            <person name="Ghielmetti G."/>
            <person name="Friedel U."/>
            <person name="Trovato A."/>
        </authorList>
    </citation>
    <scope>NUCLEOTIDE SEQUENCE [LARGE SCALE GENOMIC DNA]</scope>
    <source>
        <strain evidence="4 5">16-83</strain>
    </source>
</reference>
<evidence type="ECO:0000259" key="2">
    <source>
        <dbReference type="Pfam" id="PF13581"/>
    </source>
</evidence>
<dbReference type="PANTHER" id="PTHR35526">
    <property type="entry name" value="ANTI-SIGMA-F FACTOR RSBW-RELATED"/>
    <property type="match status" value="1"/>
</dbReference>
<dbReference type="Pfam" id="PF14417">
    <property type="entry name" value="MEDS"/>
    <property type="match status" value="1"/>
</dbReference>
<dbReference type="Gene3D" id="3.30.565.10">
    <property type="entry name" value="Histidine kinase-like ATPase, C-terminal domain"/>
    <property type="match status" value="1"/>
</dbReference>
<keyword evidence="5" id="KW-1185">Reference proteome</keyword>
<feature type="domain" description="Histidine kinase/HSP90-like ATPase" evidence="2">
    <location>
        <begin position="209"/>
        <end position="319"/>
    </location>
</feature>
<accession>A0A557XQM8</accession>
<dbReference type="InterPro" id="IPR036890">
    <property type="entry name" value="HATPase_C_sf"/>
</dbReference>
<dbReference type="SUPFAM" id="SSF55874">
    <property type="entry name" value="ATPase domain of HSP90 chaperone/DNA topoisomerase II/histidine kinase"/>
    <property type="match status" value="1"/>
</dbReference>
<dbReference type="Proteomes" id="UP000320513">
    <property type="component" value="Unassembled WGS sequence"/>
</dbReference>
<dbReference type="PANTHER" id="PTHR35526:SF3">
    <property type="entry name" value="ANTI-SIGMA-F FACTOR RSBW"/>
    <property type="match status" value="1"/>
</dbReference>
<dbReference type="OrthoDB" id="4088450at2"/>
<dbReference type="RefSeq" id="WP_144952245.1">
    <property type="nucleotide sequence ID" value="NZ_VMQU01000056.1"/>
</dbReference>
<organism evidence="4 5">
    <name type="scientific">Mycobacterium helveticum</name>
    <dbReference type="NCBI Taxonomy" id="2592811"/>
    <lineage>
        <taxon>Bacteria</taxon>
        <taxon>Bacillati</taxon>
        <taxon>Actinomycetota</taxon>
        <taxon>Actinomycetes</taxon>
        <taxon>Mycobacteriales</taxon>
        <taxon>Mycobacteriaceae</taxon>
        <taxon>Mycobacterium</taxon>
    </lineage>
</organism>
<comment type="caution">
    <text evidence="4">The sequence shown here is derived from an EMBL/GenBank/DDBJ whole genome shotgun (WGS) entry which is preliminary data.</text>
</comment>
<keyword evidence="4" id="KW-0808">Transferase</keyword>